<evidence type="ECO:0000313" key="2">
    <source>
        <dbReference type="Proteomes" id="UP000321274"/>
    </source>
</evidence>
<organism evidence="1 2">
    <name type="scientific">Acinetobacter johnsonii</name>
    <dbReference type="NCBI Taxonomy" id="40214"/>
    <lineage>
        <taxon>Bacteria</taxon>
        <taxon>Pseudomonadati</taxon>
        <taxon>Pseudomonadota</taxon>
        <taxon>Gammaproteobacteria</taxon>
        <taxon>Moraxellales</taxon>
        <taxon>Moraxellaceae</taxon>
        <taxon>Acinetobacter</taxon>
    </lineage>
</organism>
<dbReference type="EMBL" id="BJUJ01000088">
    <property type="protein sequence ID" value="GEK45235.1"/>
    <property type="molecule type" value="Genomic_DNA"/>
</dbReference>
<accession>A0AAV3WFU0</accession>
<sequence length="67" mass="7735">MSLKKHLFIKGAFFMMIRVGINKSVSKNWPLQLFLIQLDLMDLDQVRAIQLVKQHKKDVIGQGIALE</sequence>
<dbReference type="Proteomes" id="UP000321274">
    <property type="component" value="Unassembled WGS sequence"/>
</dbReference>
<evidence type="ECO:0000313" key="1">
    <source>
        <dbReference type="EMBL" id="GEK45235.1"/>
    </source>
</evidence>
<proteinExistence type="predicted"/>
<reference evidence="1 2" key="1">
    <citation type="submission" date="2019-07" db="EMBL/GenBank/DDBJ databases">
        <title>Whole genome shotgun sequence of Acinetobacter johnsonii NBRC 102197.</title>
        <authorList>
            <person name="Hosoyama A."/>
            <person name="Uohara A."/>
            <person name="Ohji S."/>
            <person name="Ichikawa N."/>
        </authorList>
    </citation>
    <scope>NUCLEOTIDE SEQUENCE [LARGE SCALE GENOMIC DNA]</scope>
    <source>
        <strain evidence="1 2">NBRC 102197</strain>
    </source>
</reference>
<gene>
    <name evidence="1" type="ORF">AJO04nite_24930</name>
</gene>
<name>A0AAV3WFU0_ACIJO</name>
<dbReference type="AlphaFoldDB" id="A0AAV3WFU0"/>
<comment type="caution">
    <text evidence="1">The sequence shown here is derived from an EMBL/GenBank/DDBJ whole genome shotgun (WGS) entry which is preliminary data.</text>
</comment>
<protein>
    <submittedName>
        <fullName evidence="1">Uncharacterized protein</fullName>
    </submittedName>
</protein>